<evidence type="ECO:0000313" key="5">
    <source>
        <dbReference type="Proteomes" id="UP000295221"/>
    </source>
</evidence>
<gene>
    <name evidence="4" type="ORF">EV194_10512</name>
</gene>
<name>A0A4R2GI46_9BACT</name>
<dbReference type="Gene3D" id="3.40.800.10">
    <property type="entry name" value="Ureohydrolase domain"/>
    <property type="match status" value="1"/>
</dbReference>
<dbReference type="Proteomes" id="UP000295221">
    <property type="component" value="Unassembled WGS sequence"/>
</dbReference>
<dbReference type="InterPro" id="IPR023696">
    <property type="entry name" value="Ureohydrolase_dom_sf"/>
</dbReference>
<dbReference type="OrthoDB" id="931936at2"/>
<evidence type="ECO:0000256" key="1">
    <source>
        <dbReference type="ARBA" id="ARBA00022723"/>
    </source>
</evidence>
<dbReference type="AlphaFoldDB" id="A0A4R2GI46"/>
<comment type="caution">
    <text evidence="4">The sequence shown here is derived from an EMBL/GenBank/DDBJ whole genome shotgun (WGS) entry which is preliminary data.</text>
</comment>
<keyword evidence="5" id="KW-1185">Reference proteome</keyword>
<dbReference type="Pfam" id="PF00491">
    <property type="entry name" value="Arginase"/>
    <property type="match status" value="1"/>
</dbReference>
<keyword evidence="2" id="KW-0378">Hydrolase</keyword>
<evidence type="ECO:0000256" key="3">
    <source>
        <dbReference type="PROSITE-ProRule" id="PRU00742"/>
    </source>
</evidence>
<comment type="similarity">
    <text evidence="3">Belongs to the arginase family.</text>
</comment>
<evidence type="ECO:0000313" key="4">
    <source>
        <dbReference type="EMBL" id="TCO08210.1"/>
    </source>
</evidence>
<dbReference type="GO" id="GO:0008783">
    <property type="term" value="F:agmatinase activity"/>
    <property type="evidence" value="ECO:0007669"/>
    <property type="project" value="TreeGrafter"/>
</dbReference>
<reference evidence="4 5" key="1">
    <citation type="submission" date="2019-03" db="EMBL/GenBank/DDBJ databases">
        <title>Genomic Encyclopedia of Type Strains, Phase IV (KMG-IV): sequencing the most valuable type-strain genomes for metagenomic binning, comparative biology and taxonomic classification.</title>
        <authorList>
            <person name="Goeker M."/>
        </authorList>
    </citation>
    <scope>NUCLEOTIDE SEQUENCE [LARGE SCALE GENOMIC DNA]</scope>
    <source>
        <strain evidence="4 5">DSM 24179</strain>
    </source>
</reference>
<proteinExistence type="inferred from homology"/>
<evidence type="ECO:0000256" key="2">
    <source>
        <dbReference type="ARBA" id="ARBA00022801"/>
    </source>
</evidence>
<dbReference type="InterPro" id="IPR006035">
    <property type="entry name" value="Ureohydrolase"/>
</dbReference>
<organism evidence="4 5">
    <name type="scientific">Natronoflexus pectinivorans</name>
    <dbReference type="NCBI Taxonomy" id="682526"/>
    <lineage>
        <taxon>Bacteria</taxon>
        <taxon>Pseudomonadati</taxon>
        <taxon>Bacteroidota</taxon>
        <taxon>Bacteroidia</taxon>
        <taxon>Marinilabiliales</taxon>
        <taxon>Marinilabiliaceae</taxon>
        <taxon>Natronoflexus</taxon>
    </lineage>
</organism>
<dbReference type="RefSeq" id="WP_132433521.1">
    <property type="nucleotide sequence ID" value="NZ_SLWK01000005.1"/>
</dbReference>
<dbReference type="SUPFAM" id="SSF52768">
    <property type="entry name" value="Arginase/deacetylase"/>
    <property type="match status" value="1"/>
</dbReference>
<dbReference type="PROSITE" id="PS51409">
    <property type="entry name" value="ARGINASE_2"/>
    <property type="match status" value="1"/>
</dbReference>
<keyword evidence="1" id="KW-0479">Metal-binding</keyword>
<dbReference type="GO" id="GO:0046872">
    <property type="term" value="F:metal ion binding"/>
    <property type="evidence" value="ECO:0007669"/>
    <property type="project" value="UniProtKB-KW"/>
</dbReference>
<accession>A0A4R2GI46</accession>
<dbReference type="PANTHER" id="PTHR11358:SF26">
    <property type="entry name" value="GUANIDINO ACID HYDROLASE, MITOCHONDRIAL"/>
    <property type="match status" value="1"/>
</dbReference>
<sequence length="385" mass="44378">MEIFHYFEPCNFTSAAIPGIDLQESLREQVSFFNGKKEWFKDFEYDLVLMGVPESRNGADNLSSKNSPDEIRSWLYSLRGFESEVSIADLGNIRGNTLNDRYHALEEAVAFFRSKGSVVLILGGTQDLSWPVYKALSKESECSIAIADALLDADAKGEDFSSRSWISFLLQQAEIAPEDLTVFGVQNYLVSPSQEQIITSKFFEIVRLAEIRGDGIEKCETILRDSDFFSMDFRVIRDQPQFHDKKMSPHGCEPHEACRIMRYAGYSDRLKAVGLFEMPAGTQGANSILGAELIWHFIDGYCGRVYDFPACSVDAYKCYVVQFDEFEEGIKFYRNLNNNRWWMEVNQKIVSCYFDDYRRALKKEFPEKWWRLYLKSTEGQSDKML</sequence>
<dbReference type="PANTHER" id="PTHR11358">
    <property type="entry name" value="ARGINASE/AGMATINASE"/>
    <property type="match status" value="1"/>
</dbReference>
<protein>
    <submittedName>
        <fullName evidence="4">Arginase family enzyme</fullName>
    </submittedName>
</protein>
<dbReference type="EMBL" id="SLWK01000005">
    <property type="protein sequence ID" value="TCO08210.1"/>
    <property type="molecule type" value="Genomic_DNA"/>
</dbReference>
<dbReference type="GO" id="GO:0033389">
    <property type="term" value="P:putrescine biosynthetic process from arginine, via agmatine"/>
    <property type="evidence" value="ECO:0007669"/>
    <property type="project" value="TreeGrafter"/>
</dbReference>